<name>A0A4U0QRV7_9NEIS</name>
<reference evidence="7 8" key="1">
    <citation type="submission" date="2019-04" db="EMBL/GenBank/DDBJ databases">
        <title>Chitiniphilus eburnea sp. nov., a novel chitinolytic bacterium isolated from aquaculture sludge.</title>
        <authorList>
            <person name="Sheng M."/>
        </authorList>
    </citation>
    <scope>NUCLEOTIDE SEQUENCE [LARGE SCALE GENOMIC DNA]</scope>
    <source>
        <strain evidence="7 8">HX-2-15</strain>
    </source>
</reference>
<comment type="caution">
    <text evidence="7">The sequence shown here is derived from an EMBL/GenBank/DDBJ whole genome shotgun (WGS) entry which is preliminary data.</text>
</comment>
<dbReference type="PIRSF" id="PIRSF038471">
    <property type="entry name" value="MreC"/>
    <property type="match status" value="1"/>
</dbReference>
<dbReference type="Gene3D" id="2.40.10.350">
    <property type="entry name" value="Rod shape-determining protein MreC, domain 2"/>
    <property type="match status" value="1"/>
</dbReference>
<comment type="function">
    <text evidence="5">Involved in formation and maintenance of cell shape.</text>
</comment>
<dbReference type="PANTHER" id="PTHR34138:SF1">
    <property type="entry name" value="CELL SHAPE-DETERMINING PROTEIN MREC"/>
    <property type="match status" value="1"/>
</dbReference>
<dbReference type="OrthoDB" id="9808025at2"/>
<dbReference type="Proteomes" id="UP000310016">
    <property type="component" value="Unassembled WGS sequence"/>
</dbReference>
<evidence type="ECO:0000313" key="8">
    <source>
        <dbReference type="Proteomes" id="UP000310016"/>
    </source>
</evidence>
<evidence type="ECO:0000313" key="7">
    <source>
        <dbReference type="EMBL" id="TJZ78974.1"/>
    </source>
</evidence>
<gene>
    <name evidence="7" type="primary">mreC</name>
    <name evidence="7" type="ORF">FAZ21_01425</name>
</gene>
<keyword evidence="3 5" id="KW-0133">Cell shape</keyword>
<keyword evidence="8" id="KW-1185">Reference proteome</keyword>
<dbReference type="Gene3D" id="2.40.10.340">
    <property type="entry name" value="Rod shape-determining protein MreC, domain 1"/>
    <property type="match status" value="1"/>
</dbReference>
<dbReference type="Pfam" id="PF04085">
    <property type="entry name" value="MreC"/>
    <property type="match status" value="1"/>
</dbReference>
<dbReference type="PANTHER" id="PTHR34138">
    <property type="entry name" value="CELL SHAPE-DETERMINING PROTEIN MREC"/>
    <property type="match status" value="1"/>
</dbReference>
<dbReference type="NCBIfam" id="TIGR00219">
    <property type="entry name" value="mreC"/>
    <property type="match status" value="1"/>
</dbReference>
<protein>
    <recommendedName>
        <fullName evidence="2 5">Cell shape-determining protein MreC</fullName>
    </recommendedName>
    <alternativeName>
        <fullName evidence="4 5">Cell shape protein MreC</fullName>
    </alternativeName>
</protein>
<evidence type="ECO:0000256" key="1">
    <source>
        <dbReference type="ARBA" id="ARBA00009369"/>
    </source>
</evidence>
<dbReference type="InterPro" id="IPR055342">
    <property type="entry name" value="MreC_beta-barrel_core"/>
</dbReference>
<evidence type="ECO:0000256" key="3">
    <source>
        <dbReference type="ARBA" id="ARBA00022960"/>
    </source>
</evidence>
<evidence type="ECO:0000256" key="4">
    <source>
        <dbReference type="ARBA" id="ARBA00032089"/>
    </source>
</evidence>
<dbReference type="EMBL" id="SUMF01000001">
    <property type="protein sequence ID" value="TJZ78974.1"/>
    <property type="molecule type" value="Genomic_DNA"/>
</dbReference>
<accession>A0A4U0QRV7</accession>
<proteinExistence type="inferred from homology"/>
<dbReference type="InterPro" id="IPR042175">
    <property type="entry name" value="Cell/Rod_MreC_2"/>
</dbReference>
<dbReference type="GO" id="GO:0005886">
    <property type="term" value="C:plasma membrane"/>
    <property type="evidence" value="ECO:0007669"/>
    <property type="project" value="TreeGrafter"/>
</dbReference>
<comment type="similarity">
    <text evidence="1 5">Belongs to the MreC family.</text>
</comment>
<dbReference type="InterPro" id="IPR007221">
    <property type="entry name" value="MreC"/>
</dbReference>
<dbReference type="RefSeq" id="WP_136771489.1">
    <property type="nucleotide sequence ID" value="NZ_CP156074.1"/>
</dbReference>
<evidence type="ECO:0000259" key="6">
    <source>
        <dbReference type="Pfam" id="PF04085"/>
    </source>
</evidence>
<feature type="domain" description="Rod shape-determining protein MreC beta-barrel core" evidence="6">
    <location>
        <begin position="128"/>
        <end position="273"/>
    </location>
</feature>
<evidence type="ECO:0000256" key="5">
    <source>
        <dbReference type="PIRNR" id="PIRNR038471"/>
    </source>
</evidence>
<organism evidence="7 8">
    <name type="scientific">Chitiniphilus eburneus</name>
    <dbReference type="NCBI Taxonomy" id="2571148"/>
    <lineage>
        <taxon>Bacteria</taxon>
        <taxon>Pseudomonadati</taxon>
        <taxon>Pseudomonadota</taxon>
        <taxon>Betaproteobacteria</taxon>
        <taxon>Neisseriales</taxon>
        <taxon>Chitinibacteraceae</taxon>
        <taxon>Chitiniphilus</taxon>
    </lineage>
</organism>
<evidence type="ECO:0000256" key="2">
    <source>
        <dbReference type="ARBA" id="ARBA00013855"/>
    </source>
</evidence>
<dbReference type="InterPro" id="IPR042177">
    <property type="entry name" value="Cell/Rod_1"/>
</dbReference>
<sequence>MQATQPAFFKQGPKPLTRLLIFSTLSVALMVGDVHYQVLGRVREQVSFVLYPLQWLATAPFAALHEARDFFTRQAVLIAEHRKLNDQILVARAKAMRVDALTAENEQLRGLALSQSQRAQSSRLTEILYSGRDPFSAKLIVDLGENGGITPGKIVVDTEGVVGQVVRVQPMTSEVRLITDRNHAVPVMVQRSRLRTVVYGMGAGQPLEVRYLPPNADIKEGDLLVTSGLDGLYAPGLPVATITRIERPSGSPFPRIQSRPVAGIDSHRFLLILDNPPAPPPYPAASGPAAAKGA</sequence>
<dbReference type="AlphaFoldDB" id="A0A4U0QRV7"/>
<dbReference type="GO" id="GO:0008360">
    <property type="term" value="P:regulation of cell shape"/>
    <property type="evidence" value="ECO:0007669"/>
    <property type="project" value="UniProtKB-KW"/>
</dbReference>